<reference evidence="3" key="1">
    <citation type="submission" date="2022-06" db="EMBL/GenBank/DDBJ databases">
        <title>Gracilimonas sp. CAU 1638 isolated from sea sediment.</title>
        <authorList>
            <person name="Kim W."/>
        </authorList>
    </citation>
    <scope>NUCLEOTIDE SEQUENCE</scope>
    <source>
        <strain evidence="3">CAU 1638</strain>
    </source>
</reference>
<comment type="similarity">
    <text evidence="1">Belongs to the beta-class carbonic anhydrase family.</text>
</comment>
<dbReference type="Proteomes" id="UP001139125">
    <property type="component" value="Unassembled WGS sequence"/>
</dbReference>
<dbReference type="SMART" id="SM00947">
    <property type="entry name" value="Pro_CA"/>
    <property type="match status" value="1"/>
</dbReference>
<keyword evidence="2" id="KW-0862">Zinc</keyword>
<protein>
    <submittedName>
        <fullName evidence="3">Carbonic anhydrase family protein</fullName>
    </submittedName>
</protein>
<evidence type="ECO:0000256" key="1">
    <source>
        <dbReference type="ARBA" id="ARBA00006217"/>
    </source>
</evidence>
<accession>A0A9X2L235</accession>
<dbReference type="RefSeq" id="WP_255133425.1">
    <property type="nucleotide sequence ID" value="NZ_JANDBC010000001.1"/>
</dbReference>
<feature type="binding site" evidence="2">
    <location>
        <position position="152"/>
    </location>
    <ligand>
        <name>Zn(2+)</name>
        <dbReference type="ChEBI" id="CHEBI:29105"/>
    </ligand>
</feature>
<comment type="cofactor">
    <cofactor evidence="2">
        <name>Zn(2+)</name>
        <dbReference type="ChEBI" id="CHEBI:29105"/>
    </cofactor>
    <text evidence="2">Binds 1 zinc ion per subunit.</text>
</comment>
<evidence type="ECO:0000313" key="3">
    <source>
        <dbReference type="EMBL" id="MCP9290918.1"/>
    </source>
</evidence>
<dbReference type="InterPro" id="IPR001765">
    <property type="entry name" value="Carbonic_anhydrase"/>
</dbReference>
<dbReference type="PANTHER" id="PTHR11002:SF79">
    <property type="entry name" value="CARBONIC ANHYDRASE 2"/>
    <property type="match status" value="1"/>
</dbReference>
<dbReference type="PROSITE" id="PS51257">
    <property type="entry name" value="PROKAR_LIPOPROTEIN"/>
    <property type="match status" value="1"/>
</dbReference>
<feature type="binding site" evidence="2">
    <location>
        <position position="98"/>
    </location>
    <ligand>
        <name>Zn(2+)</name>
        <dbReference type="ChEBI" id="CHEBI:29105"/>
    </ligand>
</feature>
<feature type="binding site" evidence="2">
    <location>
        <position position="149"/>
    </location>
    <ligand>
        <name>Zn(2+)</name>
        <dbReference type="ChEBI" id="CHEBI:29105"/>
    </ligand>
</feature>
<dbReference type="NCBIfam" id="NF011765">
    <property type="entry name" value="PRK15219.1"/>
    <property type="match status" value="1"/>
</dbReference>
<dbReference type="AlphaFoldDB" id="A0A9X2L235"/>
<evidence type="ECO:0000313" key="4">
    <source>
        <dbReference type="Proteomes" id="UP001139125"/>
    </source>
</evidence>
<evidence type="ECO:0000256" key="2">
    <source>
        <dbReference type="PIRSR" id="PIRSR601765-1"/>
    </source>
</evidence>
<dbReference type="CDD" id="cd03378">
    <property type="entry name" value="beta_CA_cladeC"/>
    <property type="match status" value="1"/>
</dbReference>
<dbReference type="SUPFAM" id="SSF53056">
    <property type="entry name" value="beta-carbonic anhydrase, cab"/>
    <property type="match status" value="1"/>
</dbReference>
<dbReference type="GO" id="GO:0008270">
    <property type="term" value="F:zinc ion binding"/>
    <property type="evidence" value="ECO:0007669"/>
    <property type="project" value="InterPro"/>
</dbReference>
<dbReference type="EMBL" id="JANDBC010000001">
    <property type="protein sequence ID" value="MCP9290918.1"/>
    <property type="molecule type" value="Genomic_DNA"/>
</dbReference>
<dbReference type="InterPro" id="IPR036874">
    <property type="entry name" value="Carbonic_anhydrase_sf"/>
</dbReference>
<feature type="binding site" evidence="2">
    <location>
        <position position="96"/>
    </location>
    <ligand>
        <name>Zn(2+)</name>
        <dbReference type="ChEBI" id="CHEBI:29105"/>
    </ligand>
</feature>
<gene>
    <name evidence="3" type="ORF">NM125_04925</name>
</gene>
<proteinExistence type="inferred from homology"/>
<dbReference type="PANTHER" id="PTHR11002">
    <property type="entry name" value="CARBONIC ANHYDRASE"/>
    <property type="match status" value="1"/>
</dbReference>
<keyword evidence="4" id="KW-1185">Reference proteome</keyword>
<dbReference type="Gene3D" id="3.40.1050.10">
    <property type="entry name" value="Carbonic anhydrase"/>
    <property type="match status" value="1"/>
</dbReference>
<name>A0A9X2L235_9BACT</name>
<organism evidence="3 4">
    <name type="scientific">Gracilimonas sediminicola</name>
    <dbReference type="NCBI Taxonomy" id="2952158"/>
    <lineage>
        <taxon>Bacteria</taxon>
        <taxon>Pseudomonadati</taxon>
        <taxon>Balneolota</taxon>
        <taxon>Balneolia</taxon>
        <taxon>Balneolales</taxon>
        <taxon>Balneolaceae</taxon>
        <taxon>Gracilimonas</taxon>
    </lineage>
</organism>
<dbReference type="Pfam" id="PF00484">
    <property type="entry name" value="Pro_CA"/>
    <property type="match status" value="1"/>
</dbReference>
<sequence>MKKLSLIAIAVVSAVFLIIGCTNKNNTNPQMNQEKTLNKEVLTSDKQASLSPEQILQNLKEGNERFVNNNLTPRDYQAQVKATTDGQYPEAVVISCIDSRVPVEQVFDKGVGDIFVARVAGNFVNEDILGSTEYGTAVAGSKVIVVMGHKSCGAVKAAIDDVQMGNITAMLSKIKPAVEMTADYDGEQSTDNDDYVTEVVKNNVNHTIEQMREDSPMIAELERNGDVVIAGAFYDLETGKVTFLD</sequence>
<dbReference type="GO" id="GO:0004089">
    <property type="term" value="F:carbonate dehydratase activity"/>
    <property type="evidence" value="ECO:0007669"/>
    <property type="project" value="InterPro"/>
</dbReference>
<comment type="caution">
    <text evidence="3">The sequence shown here is derived from an EMBL/GenBank/DDBJ whole genome shotgun (WGS) entry which is preliminary data.</text>
</comment>
<keyword evidence="2" id="KW-0479">Metal-binding</keyword>